<name>A0A923M5B9_9BURK</name>
<dbReference type="EMBL" id="JACORU010000002">
    <property type="protein sequence ID" value="MBC5764178.1"/>
    <property type="molecule type" value="Genomic_DNA"/>
</dbReference>
<protein>
    <submittedName>
        <fullName evidence="2">Hemerythrin domain-containing protein</fullName>
    </submittedName>
</protein>
<evidence type="ECO:0000313" key="2">
    <source>
        <dbReference type="EMBL" id="MBC5764178.1"/>
    </source>
</evidence>
<dbReference type="RefSeq" id="WP_187080659.1">
    <property type="nucleotide sequence ID" value="NZ_JACORU010000002.1"/>
</dbReference>
<accession>A0A923M5B9</accession>
<gene>
    <name evidence="2" type="ORF">H8R02_06945</name>
</gene>
<evidence type="ECO:0000313" key="3">
    <source>
        <dbReference type="Proteomes" id="UP000596827"/>
    </source>
</evidence>
<feature type="domain" description="Hemerythrin-like" evidence="1">
    <location>
        <begin position="19"/>
        <end position="153"/>
    </location>
</feature>
<dbReference type="AlphaFoldDB" id="A0A923M5B9"/>
<proteinExistence type="predicted"/>
<keyword evidence="3" id="KW-1185">Reference proteome</keyword>
<organism evidence="2 3">
    <name type="scientific">Ramlibacter albus</name>
    <dbReference type="NCBI Taxonomy" id="2079448"/>
    <lineage>
        <taxon>Bacteria</taxon>
        <taxon>Pseudomonadati</taxon>
        <taxon>Pseudomonadota</taxon>
        <taxon>Betaproteobacteria</taxon>
        <taxon>Burkholderiales</taxon>
        <taxon>Comamonadaceae</taxon>
        <taxon>Ramlibacter</taxon>
    </lineage>
</organism>
<comment type="caution">
    <text evidence="2">The sequence shown here is derived from an EMBL/GenBank/DDBJ whole genome shotgun (WGS) entry which is preliminary data.</text>
</comment>
<evidence type="ECO:0000259" key="1">
    <source>
        <dbReference type="Pfam" id="PF01814"/>
    </source>
</evidence>
<dbReference type="InterPro" id="IPR012312">
    <property type="entry name" value="Hemerythrin-like"/>
</dbReference>
<reference evidence="2" key="1">
    <citation type="submission" date="2020-08" db="EMBL/GenBank/DDBJ databases">
        <title>Ramlibacter sp. GTP1 16S ribosomal RNA gene genome sequencing and assembly.</title>
        <authorList>
            <person name="Kang M."/>
        </authorList>
    </citation>
    <scope>NUCLEOTIDE SEQUENCE</scope>
    <source>
        <strain evidence="2">GTP1</strain>
    </source>
</reference>
<dbReference type="Pfam" id="PF01814">
    <property type="entry name" value="Hemerythrin"/>
    <property type="match status" value="1"/>
</dbReference>
<dbReference type="Proteomes" id="UP000596827">
    <property type="component" value="Unassembled WGS sequence"/>
</dbReference>
<dbReference type="Gene3D" id="1.20.120.520">
    <property type="entry name" value="nmb1532 protein domain like"/>
    <property type="match status" value="1"/>
</dbReference>
<sequence length="183" mass="20683">MASQDAAARPIDIDAPLPAFSQCHAGILETLKAAEDLPALLEAAHRARSVTRELLEMFDQVVIPHHADEENELFPAVLRSAEPGPERERIQGMVAHLVREHRQVEKTWKRIEPSVRTAARGGDIFVDKDLLRELVQVYMTHARYEEQEFLPLAERILARDSNHMAALGIALHLRHVRIPVGYI</sequence>